<sequence length="39" mass="4481">MVFTFDLFGILLTSGILGRHFFYSSAYEFKAVFVNISNQ</sequence>
<reference evidence="1" key="1">
    <citation type="journal article" date="2007" name="PLoS Biol.">
        <title>Rate of evolution in brain-expressed genes in humans and other primates.</title>
        <authorList>
            <person name="Wang H.-Y."/>
            <person name="Chien H.-C."/>
            <person name="Osada N."/>
            <person name="Hashimoto K."/>
            <person name="Sugano S."/>
            <person name="Gojobori T."/>
            <person name="Chou C.-K."/>
            <person name="Tsai S.-F."/>
            <person name="Wu C.-I."/>
            <person name="Shen C.-K.J."/>
        </authorList>
    </citation>
    <scope>NUCLEOTIDE SEQUENCE</scope>
</reference>
<protein>
    <submittedName>
        <fullName evidence="1">Macaca fascicularis brain cDNA clone: QtrA-18626, similar to human secretory carrier membrane protein 1 (SCAMP1),transcript variant 2, mRNA, RefSeq: NM_052822.2</fullName>
    </submittedName>
</protein>
<organism evidence="1">
    <name type="scientific">Macaca fascicularis</name>
    <name type="common">Crab-eating macaque</name>
    <name type="synonym">Cynomolgus monkey</name>
    <dbReference type="NCBI Taxonomy" id="9541"/>
    <lineage>
        <taxon>Eukaryota</taxon>
        <taxon>Metazoa</taxon>
        <taxon>Chordata</taxon>
        <taxon>Craniata</taxon>
        <taxon>Vertebrata</taxon>
        <taxon>Euteleostomi</taxon>
        <taxon>Mammalia</taxon>
        <taxon>Eutheria</taxon>
        <taxon>Euarchontoglires</taxon>
        <taxon>Primates</taxon>
        <taxon>Haplorrhini</taxon>
        <taxon>Catarrhini</taxon>
        <taxon>Cercopithecidae</taxon>
        <taxon>Cercopithecinae</taxon>
        <taxon>Macaca</taxon>
    </lineage>
</organism>
<accession>I7GA02</accession>
<dbReference type="AlphaFoldDB" id="I7GA02"/>
<proteinExistence type="evidence at transcript level"/>
<dbReference type="EMBL" id="AB174677">
    <property type="protein sequence ID" value="BAE91739.1"/>
    <property type="molecule type" value="mRNA"/>
</dbReference>
<evidence type="ECO:0000313" key="1">
    <source>
        <dbReference type="EMBL" id="BAE91739.1"/>
    </source>
</evidence>
<name>I7GA02_MACFA</name>